<dbReference type="AlphaFoldDB" id="X0SZY5"/>
<feature type="non-terminal residue" evidence="2">
    <location>
        <position position="1"/>
    </location>
</feature>
<comment type="caution">
    <text evidence="2">The sequence shown here is derived from an EMBL/GenBank/DDBJ whole genome shotgun (WGS) entry which is preliminary data.</text>
</comment>
<feature type="transmembrane region" description="Helical" evidence="1">
    <location>
        <begin position="189"/>
        <end position="206"/>
    </location>
</feature>
<dbReference type="InterPro" id="IPR037185">
    <property type="entry name" value="EmrE-like"/>
</dbReference>
<reference evidence="2" key="1">
    <citation type="journal article" date="2014" name="Front. Microbiol.">
        <title>High frequency of phylogenetically diverse reductive dehalogenase-homologous genes in deep subseafloor sedimentary metagenomes.</title>
        <authorList>
            <person name="Kawai M."/>
            <person name="Futagami T."/>
            <person name="Toyoda A."/>
            <person name="Takaki Y."/>
            <person name="Nishi S."/>
            <person name="Hori S."/>
            <person name="Arai W."/>
            <person name="Tsubouchi T."/>
            <person name="Morono Y."/>
            <person name="Uchiyama I."/>
            <person name="Ito T."/>
            <person name="Fujiyama A."/>
            <person name="Inagaki F."/>
            <person name="Takami H."/>
        </authorList>
    </citation>
    <scope>NUCLEOTIDE SEQUENCE</scope>
    <source>
        <strain evidence="2">Expedition CK06-06</strain>
    </source>
</reference>
<proteinExistence type="predicted"/>
<gene>
    <name evidence="2" type="ORF">S01H1_30860</name>
</gene>
<name>X0SZY5_9ZZZZ</name>
<protein>
    <recommendedName>
        <fullName evidence="3">EamA domain-containing protein</fullName>
    </recommendedName>
</protein>
<evidence type="ECO:0000313" key="2">
    <source>
        <dbReference type="EMBL" id="GAF86778.1"/>
    </source>
</evidence>
<sequence>RDLAMLKRRETHFLLLAAAGGYGLWLLRARALGSADVARARILFCTAPLLIGALSAFTRERAGLRTIGSLLLGFVGCAIIIVWGHNQPEGAEPASSAAGNLYALGAAACWAAFSLLARPIVREEKALPTAFLVTGIGAAFLLVTCLFARLSIFAVTSGQLKATILPGFFTVGLMMVFWLKCVGLVPAPIAAPFWYLGVLFGLLWVGKAGMTVSFWWALLGAGVVLFGVHAVAGARARTTATMSDVIRGWGSKEV</sequence>
<keyword evidence="1" id="KW-0472">Membrane</keyword>
<feature type="transmembrane region" description="Helical" evidence="1">
    <location>
        <begin position="129"/>
        <end position="152"/>
    </location>
</feature>
<evidence type="ECO:0000256" key="1">
    <source>
        <dbReference type="SAM" id="Phobius"/>
    </source>
</evidence>
<feature type="transmembrane region" description="Helical" evidence="1">
    <location>
        <begin position="164"/>
        <end position="182"/>
    </location>
</feature>
<dbReference type="EMBL" id="BARS01019016">
    <property type="protein sequence ID" value="GAF86778.1"/>
    <property type="molecule type" value="Genomic_DNA"/>
</dbReference>
<feature type="transmembrane region" description="Helical" evidence="1">
    <location>
        <begin position="212"/>
        <end position="232"/>
    </location>
</feature>
<keyword evidence="1" id="KW-1133">Transmembrane helix</keyword>
<dbReference type="SUPFAM" id="SSF103481">
    <property type="entry name" value="Multidrug resistance efflux transporter EmrE"/>
    <property type="match status" value="1"/>
</dbReference>
<feature type="transmembrane region" description="Helical" evidence="1">
    <location>
        <begin position="38"/>
        <end position="57"/>
    </location>
</feature>
<feature type="transmembrane region" description="Helical" evidence="1">
    <location>
        <begin position="64"/>
        <end position="85"/>
    </location>
</feature>
<feature type="transmembrane region" description="Helical" evidence="1">
    <location>
        <begin position="97"/>
        <end position="117"/>
    </location>
</feature>
<keyword evidence="1" id="KW-0812">Transmembrane</keyword>
<evidence type="ECO:0008006" key="3">
    <source>
        <dbReference type="Google" id="ProtNLM"/>
    </source>
</evidence>
<feature type="transmembrane region" description="Helical" evidence="1">
    <location>
        <begin position="12"/>
        <end position="32"/>
    </location>
</feature>
<organism evidence="2">
    <name type="scientific">marine sediment metagenome</name>
    <dbReference type="NCBI Taxonomy" id="412755"/>
    <lineage>
        <taxon>unclassified sequences</taxon>
        <taxon>metagenomes</taxon>
        <taxon>ecological metagenomes</taxon>
    </lineage>
</organism>
<accession>X0SZY5</accession>